<dbReference type="Gene3D" id="1.10.260.40">
    <property type="entry name" value="lambda repressor-like DNA-binding domains"/>
    <property type="match status" value="1"/>
</dbReference>
<dbReference type="PRINTS" id="PR00036">
    <property type="entry name" value="HTHLACI"/>
</dbReference>
<dbReference type="InterPro" id="IPR028082">
    <property type="entry name" value="Peripla_BP_I"/>
</dbReference>
<dbReference type="PROSITE" id="PS50932">
    <property type="entry name" value="HTH_LACI_2"/>
    <property type="match status" value="1"/>
</dbReference>
<dbReference type="SUPFAM" id="SSF53822">
    <property type="entry name" value="Periplasmic binding protein-like I"/>
    <property type="match status" value="1"/>
</dbReference>
<gene>
    <name evidence="5" type="ORF">ENQ20_13550</name>
</gene>
<dbReference type="InterPro" id="IPR010982">
    <property type="entry name" value="Lambda_DNA-bd_dom_sf"/>
</dbReference>
<evidence type="ECO:0000256" key="2">
    <source>
        <dbReference type="ARBA" id="ARBA00023125"/>
    </source>
</evidence>
<evidence type="ECO:0000256" key="1">
    <source>
        <dbReference type="ARBA" id="ARBA00023015"/>
    </source>
</evidence>
<dbReference type="CDD" id="cd06267">
    <property type="entry name" value="PBP1_LacI_sugar_binding-like"/>
    <property type="match status" value="1"/>
</dbReference>
<keyword evidence="3" id="KW-0804">Transcription</keyword>
<dbReference type="GO" id="GO:0003700">
    <property type="term" value="F:DNA-binding transcription factor activity"/>
    <property type="evidence" value="ECO:0007669"/>
    <property type="project" value="TreeGrafter"/>
</dbReference>
<protein>
    <submittedName>
        <fullName evidence="5">LacI family transcriptional regulator</fullName>
    </submittedName>
</protein>
<sequence length="332" mass="36244">MSSTIYDVASRAGVSIATVSRALNAPQTVHPATLQRIQEAIDALGFVPKAEASARARRIHRQIGVLAPFFMHYPSFTQRLRGVSSALLDTGFELVVYNVETPEHVRSYLHTLPITRRLDGLLIISLMLSDEEAARLVQHGLPTVLIEGSHPSLPAVEIDNVEGGEIAAEYLLTKGHRRIGFVGGDRQLPGYAIGTSALRFRGFVKTLERHGLTPILPSFTPQTASHEEARRQALDLLQQPAPPTAIFAGNDTLALGVLKAARESGMRVPEDVAVLGFDDADFADYIGLSTISQSLEESGRLAVEMLLSMISESLRTNRRIRLPLQVVERDTT</sequence>
<reference evidence="5" key="1">
    <citation type="journal article" date="2020" name="mSystems">
        <title>Genome- and Community-Level Interaction Insights into Carbon Utilization and Element Cycling Functions of Hydrothermarchaeota in Hydrothermal Sediment.</title>
        <authorList>
            <person name="Zhou Z."/>
            <person name="Liu Y."/>
            <person name="Xu W."/>
            <person name="Pan J."/>
            <person name="Luo Z.H."/>
            <person name="Li M."/>
        </authorList>
    </citation>
    <scope>NUCLEOTIDE SEQUENCE [LARGE SCALE GENOMIC DNA]</scope>
    <source>
        <strain evidence="5">SpSt-289</strain>
    </source>
</reference>
<dbReference type="Gene3D" id="3.40.50.2300">
    <property type="match status" value="2"/>
</dbReference>
<accession>A0A7C1FMB1</accession>
<evidence type="ECO:0000313" key="5">
    <source>
        <dbReference type="EMBL" id="HDX32493.1"/>
    </source>
</evidence>
<keyword evidence="2" id="KW-0238">DNA-binding</keyword>
<dbReference type="SUPFAM" id="SSF47413">
    <property type="entry name" value="lambda repressor-like DNA-binding domains"/>
    <property type="match status" value="1"/>
</dbReference>
<dbReference type="SMART" id="SM00354">
    <property type="entry name" value="HTH_LACI"/>
    <property type="match status" value="1"/>
</dbReference>
<dbReference type="InterPro" id="IPR000843">
    <property type="entry name" value="HTH_LacI"/>
</dbReference>
<dbReference type="Pfam" id="PF00356">
    <property type="entry name" value="LacI"/>
    <property type="match status" value="1"/>
</dbReference>
<keyword evidence="1" id="KW-0805">Transcription regulation</keyword>
<comment type="caution">
    <text evidence="5">The sequence shown here is derived from an EMBL/GenBank/DDBJ whole genome shotgun (WGS) entry which is preliminary data.</text>
</comment>
<proteinExistence type="predicted"/>
<dbReference type="PANTHER" id="PTHR30146:SF109">
    <property type="entry name" value="HTH-TYPE TRANSCRIPTIONAL REGULATOR GALS"/>
    <property type="match status" value="1"/>
</dbReference>
<dbReference type="PROSITE" id="PS00356">
    <property type="entry name" value="HTH_LACI_1"/>
    <property type="match status" value="1"/>
</dbReference>
<dbReference type="AlphaFoldDB" id="A0A7C1FMB1"/>
<organism evidence="5">
    <name type="scientific">Caldilinea aerophila</name>
    <dbReference type="NCBI Taxonomy" id="133453"/>
    <lineage>
        <taxon>Bacteria</taxon>
        <taxon>Bacillati</taxon>
        <taxon>Chloroflexota</taxon>
        <taxon>Caldilineae</taxon>
        <taxon>Caldilineales</taxon>
        <taxon>Caldilineaceae</taxon>
        <taxon>Caldilinea</taxon>
    </lineage>
</organism>
<dbReference type="GO" id="GO:0000976">
    <property type="term" value="F:transcription cis-regulatory region binding"/>
    <property type="evidence" value="ECO:0007669"/>
    <property type="project" value="TreeGrafter"/>
</dbReference>
<dbReference type="PANTHER" id="PTHR30146">
    <property type="entry name" value="LACI-RELATED TRANSCRIPTIONAL REPRESSOR"/>
    <property type="match status" value="1"/>
</dbReference>
<evidence type="ECO:0000259" key="4">
    <source>
        <dbReference type="PROSITE" id="PS50932"/>
    </source>
</evidence>
<evidence type="ECO:0000256" key="3">
    <source>
        <dbReference type="ARBA" id="ARBA00023163"/>
    </source>
</evidence>
<name>A0A7C1FMB1_9CHLR</name>
<dbReference type="Pfam" id="PF13377">
    <property type="entry name" value="Peripla_BP_3"/>
    <property type="match status" value="1"/>
</dbReference>
<dbReference type="EMBL" id="DSMG01000137">
    <property type="protein sequence ID" value="HDX32493.1"/>
    <property type="molecule type" value="Genomic_DNA"/>
</dbReference>
<dbReference type="CDD" id="cd01392">
    <property type="entry name" value="HTH_LacI"/>
    <property type="match status" value="1"/>
</dbReference>
<feature type="domain" description="HTH lacI-type" evidence="4">
    <location>
        <begin position="3"/>
        <end position="57"/>
    </location>
</feature>
<dbReference type="InterPro" id="IPR046335">
    <property type="entry name" value="LacI/GalR-like_sensor"/>
</dbReference>